<dbReference type="SUPFAM" id="SSF111331">
    <property type="entry name" value="NAD kinase/diacylglycerol kinase-like"/>
    <property type="match status" value="1"/>
</dbReference>
<keyword evidence="8" id="KW-1185">Reference proteome</keyword>
<comment type="subcellular location">
    <subcellularLocation>
        <location evidence="6">Cytoplasm</location>
    </subcellularLocation>
</comment>
<dbReference type="RefSeq" id="WP_200239190.1">
    <property type="nucleotide sequence ID" value="NZ_NRRV01000038.1"/>
</dbReference>
<comment type="catalytic activity">
    <reaction evidence="5 6">
        <text>NAD(+) + ATP = ADP + NADP(+) + H(+)</text>
        <dbReference type="Rhea" id="RHEA:18629"/>
        <dbReference type="ChEBI" id="CHEBI:15378"/>
        <dbReference type="ChEBI" id="CHEBI:30616"/>
        <dbReference type="ChEBI" id="CHEBI:57540"/>
        <dbReference type="ChEBI" id="CHEBI:58349"/>
        <dbReference type="ChEBI" id="CHEBI:456216"/>
        <dbReference type="EC" id="2.7.1.23"/>
    </reaction>
</comment>
<keyword evidence="6" id="KW-0547">Nucleotide-binding</keyword>
<name>A0ABS1CJD1_9GAMM</name>
<evidence type="ECO:0000256" key="3">
    <source>
        <dbReference type="ARBA" id="ARBA00022857"/>
    </source>
</evidence>
<evidence type="ECO:0000256" key="2">
    <source>
        <dbReference type="ARBA" id="ARBA00022777"/>
    </source>
</evidence>
<dbReference type="Proteomes" id="UP000748752">
    <property type="component" value="Unassembled WGS sequence"/>
</dbReference>
<comment type="caution">
    <text evidence="7">The sequence shown here is derived from an EMBL/GenBank/DDBJ whole genome shotgun (WGS) entry which is preliminary data.</text>
</comment>
<keyword evidence="3 6" id="KW-0521">NADP</keyword>
<evidence type="ECO:0000256" key="4">
    <source>
        <dbReference type="ARBA" id="ARBA00023027"/>
    </source>
</evidence>
<keyword evidence="2 6" id="KW-0418">Kinase</keyword>
<evidence type="ECO:0000256" key="5">
    <source>
        <dbReference type="ARBA" id="ARBA00047925"/>
    </source>
</evidence>
<keyword evidence="4 6" id="KW-0520">NAD</keyword>
<comment type="caution">
    <text evidence="6">Lacks conserved residue(s) required for the propagation of feature annotation.</text>
</comment>
<dbReference type="Pfam" id="PF01513">
    <property type="entry name" value="NAD_kinase"/>
    <property type="match status" value="1"/>
</dbReference>
<evidence type="ECO:0000256" key="1">
    <source>
        <dbReference type="ARBA" id="ARBA00022679"/>
    </source>
</evidence>
<proteinExistence type="inferred from homology"/>
<dbReference type="HAMAP" id="MF_00361">
    <property type="entry name" value="NAD_kinase"/>
    <property type="match status" value="1"/>
</dbReference>
<feature type="binding site" evidence="6">
    <location>
        <position position="174"/>
    </location>
    <ligand>
        <name>NAD(+)</name>
        <dbReference type="ChEBI" id="CHEBI:57540"/>
    </ligand>
</feature>
<dbReference type="EC" id="2.7.1.23" evidence="6"/>
<dbReference type="InterPro" id="IPR017437">
    <property type="entry name" value="ATP-NAD_kinase_PpnK-typ_C"/>
</dbReference>
<dbReference type="InterPro" id="IPR016064">
    <property type="entry name" value="NAD/diacylglycerol_kinase_sf"/>
</dbReference>
<comment type="function">
    <text evidence="6">Involved in the regulation of the intracellular balance of NAD and NADP, and is a key enzyme in the biosynthesis of NADP. Catalyzes specifically the phosphorylation on 2'-hydroxyl of the adenosine moiety of NAD to yield NADP.</text>
</comment>
<feature type="binding site" evidence="6">
    <location>
        <position position="247"/>
    </location>
    <ligand>
        <name>NAD(+)</name>
        <dbReference type="ChEBI" id="CHEBI:57540"/>
    </ligand>
</feature>
<evidence type="ECO:0000313" key="7">
    <source>
        <dbReference type="EMBL" id="MBK1632028.1"/>
    </source>
</evidence>
<dbReference type="InterPro" id="IPR017438">
    <property type="entry name" value="ATP-NAD_kinase_N"/>
</dbReference>
<reference evidence="7 8" key="1">
    <citation type="journal article" date="2020" name="Microorganisms">
        <title>Osmotic Adaptation and Compatible Solute Biosynthesis of Phototrophic Bacteria as Revealed from Genome Analyses.</title>
        <authorList>
            <person name="Imhoff J.F."/>
            <person name="Rahn T."/>
            <person name="Kunzel S."/>
            <person name="Keller A."/>
            <person name="Neulinger S.C."/>
        </authorList>
    </citation>
    <scope>NUCLEOTIDE SEQUENCE [LARGE SCALE GENOMIC DNA]</scope>
    <source>
        <strain evidence="7 8">DSM 6210</strain>
    </source>
</reference>
<dbReference type="EMBL" id="NRRV01000038">
    <property type="protein sequence ID" value="MBK1632028.1"/>
    <property type="molecule type" value="Genomic_DNA"/>
</dbReference>
<gene>
    <name evidence="6" type="primary">nadK</name>
    <name evidence="7" type="ORF">CKO31_15035</name>
</gene>
<feature type="active site" description="Proton acceptor" evidence="6">
    <location>
        <position position="77"/>
    </location>
</feature>
<feature type="binding site" evidence="6">
    <location>
        <position position="157"/>
    </location>
    <ligand>
        <name>NAD(+)</name>
        <dbReference type="ChEBI" id="CHEBI:57540"/>
    </ligand>
</feature>
<feature type="binding site" evidence="6">
    <location>
        <begin position="187"/>
        <end position="192"/>
    </location>
    <ligand>
        <name>NAD(+)</name>
        <dbReference type="ChEBI" id="CHEBI:57540"/>
    </ligand>
</feature>
<feature type="binding site" evidence="6">
    <location>
        <position position="82"/>
    </location>
    <ligand>
        <name>NAD(+)</name>
        <dbReference type="ChEBI" id="CHEBI:57540"/>
    </ligand>
</feature>
<feature type="binding site" evidence="6">
    <location>
        <begin position="146"/>
        <end position="147"/>
    </location>
    <ligand>
        <name>NAD(+)</name>
        <dbReference type="ChEBI" id="CHEBI:57540"/>
    </ligand>
</feature>
<keyword evidence="6" id="KW-0067">ATP-binding</keyword>
<evidence type="ECO:0000313" key="8">
    <source>
        <dbReference type="Proteomes" id="UP000748752"/>
    </source>
</evidence>
<keyword evidence="1 6" id="KW-0808">Transferase</keyword>
<dbReference type="Pfam" id="PF20143">
    <property type="entry name" value="NAD_kinase_C"/>
    <property type="match status" value="1"/>
</dbReference>
<feature type="binding site" evidence="6">
    <location>
        <position position="176"/>
    </location>
    <ligand>
        <name>NAD(+)</name>
        <dbReference type="ChEBI" id="CHEBI:57540"/>
    </ligand>
</feature>
<dbReference type="NCBIfam" id="NF002306">
    <property type="entry name" value="PRK01231.1"/>
    <property type="match status" value="1"/>
</dbReference>
<comment type="cofactor">
    <cofactor evidence="6">
        <name>a divalent metal cation</name>
        <dbReference type="ChEBI" id="CHEBI:60240"/>
    </cofactor>
</comment>
<evidence type="ECO:0000256" key="6">
    <source>
        <dbReference type="HAMAP-Rule" id="MF_00361"/>
    </source>
</evidence>
<protein>
    <recommendedName>
        <fullName evidence="6">NAD kinase</fullName>
        <ecNumber evidence="6">2.7.1.23</ecNumber>
    </recommendedName>
    <alternativeName>
        <fullName evidence="6">ATP-dependent NAD kinase</fullName>
    </alternativeName>
</protein>
<dbReference type="Gene3D" id="2.60.200.30">
    <property type="entry name" value="Probable inorganic polyphosphate/atp-NAD kinase, domain 2"/>
    <property type="match status" value="1"/>
</dbReference>
<organism evidence="7 8">
    <name type="scientific">Thiohalocapsa halophila</name>
    <dbReference type="NCBI Taxonomy" id="69359"/>
    <lineage>
        <taxon>Bacteria</taxon>
        <taxon>Pseudomonadati</taxon>
        <taxon>Pseudomonadota</taxon>
        <taxon>Gammaproteobacteria</taxon>
        <taxon>Chromatiales</taxon>
        <taxon>Chromatiaceae</taxon>
        <taxon>Thiohalocapsa</taxon>
    </lineage>
</organism>
<keyword evidence="6" id="KW-0963">Cytoplasm</keyword>
<comment type="similarity">
    <text evidence="6">Belongs to the NAD kinase family.</text>
</comment>
<feature type="binding site" evidence="6">
    <location>
        <begin position="77"/>
        <end position="78"/>
    </location>
    <ligand>
        <name>NAD(+)</name>
        <dbReference type="ChEBI" id="CHEBI:57540"/>
    </ligand>
</feature>
<dbReference type="Gene3D" id="3.40.50.10330">
    <property type="entry name" value="Probable inorganic polyphosphate/atp-NAD kinase, domain 1"/>
    <property type="match status" value="1"/>
</dbReference>
<accession>A0ABS1CJD1</accession>
<sequence length="297" mass="31879">MSQFRVAGIIGKQHQDPQLAGTIARLAAHLRWRGLSVRFDPESAAVAGDAVGGDAGAALSIPALGAACDLIIVVGGDGTLLHAARELAPADVPLLGINLGRLGFLVDISPDHLEERLDQILNGEHHADARAMLEVHTDGTSGRAVNDIVVHKWNSVRMIELETWIDGVFVNAQRSDGVIVSTPTGSTAYALSGGGPLVHPGLDALLLVPICPHTLSNRPLVIGGDSQIELRIRDYEHEQVRLTCDGQINLPLAEGRAIYIRRSPHRLKLLHPRGYDHYSILRAKLGWASERRADGAC</sequence>
<dbReference type="GO" id="GO:0016301">
    <property type="term" value="F:kinase activity"/>
    <property type="evidence" value="ECO:0007669"/>
    <property type="project" value="UniProtKB-KW"/>
</dbReference>
<dbReference type="PANTHER" id="PTHR20275">
    <property type="entry name" value="NAD KINASE"/>
    <property type="match status" value="1"/>
</dbReference>
<dbReference type="InterPro" id="IPR002504">
    <property type="entry name" value="NADK"/>
</dbReference>
<dbReference type="PANTHER" id="PTHR20275:SF0">
    <property type="entry name" value="NAD KINASE"/>
    <property type="match status" value="1"/>
</dbReference>